<evidence type="ECO:0000313" key="1">
    <source>
        <dbReference type="EMBL" id="QOX63613.1"/>
    </source>
</evidence>
<name>A0ACD1ABB0_9FIRM</name>
<evidence type="ECO:0000313" key="2">
    <source>
        <dbReference type="Proteomes" id="UP000594014"/>
    </source>
</evidence>
<protein>
    <submittedName>
        <fullName evidence="1">NCS2 family permease</fullName>
    </submittedName>
</protein>
<accession>A0ACD1ABB0</accession>
<proteinExistence type="predicted"/>
<dbReference type="EMBL" id="CP042469">
    <property type="protein sequence ID" value="QOX63613.1"/>
    <property type="molecule type" value="Genomic_DNA"/>
</dbReference>
<gene>
    <name evidence="1" type="ORF">FRZ06_09745</name>
</gene>
<dbReference type="Proteomes" id="UP000594014">
    <property type="component" value="Chromosome"/>
</dbReference>
<sequence>MEHNRGIISAFFNFPENKTNLRTEIVAGLTTFVTMAYIIIVNPMVLAGPETGTGLDYGAVLTATCLAAGASTLLMGLLANYPFALAPGMGLNALFTYYLCGVMGLTWQTALGVVFLSGCLALIVTLTKIKELIIKVIPPSLKAAITAGVGLFITFIGLTNGGIVTDDAATILGIGNLANPKVLLAVIGLVLSAVLVIRRVPGNLLIGIIFTTILGLFVQDSATGAPVTAFHAGAYGIFDKIPSLGPVAFQLDLMGAFRLSLLLPIFSLFFIDFFDTIGGFVGIASRAGMIDESGNLKNGSRALVVDSCGTIIGALLGTSNTTTYAESAAGVNAGGRTGMTAVVVALCFFIAPFFSPLFLSVPSAATAPALIIVGIMMCASLNEINWNDVSEAIPCILTIIMMPLSFSIASGMAFGFISYVLLAALTGRGKEVHWFLYVLSALFAVHFMLG</sequence>
<reference evidence="1" key="1">
    <citation type="submission" date="2019-08" db="EMBL/GenBank/DDBJ databases">
        <title>Genome sequence of Clostridiales bacterium MT110.</title>
        <authorList>
            <person name="Cao J."/>
        </authorList>
    </citation>
    <scope>NUCLEOTIDE SEQUENCE</scope>
    <source>
        <strain evidence="1">MT110</strain>
    </source>
</reference>
<organism evidence="1 2">
    <name type="scientific">Anoxybacterium hadale</name>
    <dbReference type="NCBI Taxonomy" id="3408580"/>
    <lineage>
        <taxon>Bacteria</taxon>
        <taxon>Bacillati</taxon>
        <taxon>Bacillota</taxon>
        <taxon>Clostridia</taxon>
        <taxon>Peptostreptococcales</taxon>
        <taxon>Anaerovoracaceae</taxon>
        <taxon>Anoxybacterium</taxon>
    </lineage>
</organism>
<keyword evidence="2" id="KW-1185">Reference proteome</keyword>